<keyword evidence="3" id="KW-1185">Reference proteome</keyword>
<name>A0A8J2WRI2_9STRA</name>
<comment type="caution">
    <text evidence="2">The sequence shown here is derived from an EMBL/GenBank/DDBJ whole genome shotgun (WGS) entry which is preliminary data.</text>
</comment>
<sequence length="215" mass="23499">MPSPRKRSQKLPLYHNNGKRRAEDPLKILLAWVALLAVASTIWSLLHHHRRSAPEVDIHPSLIHYDARGGALLNINGTEPPEYARRDWQHLGTFRGAKGCLDAARGPGAAPCRSLRQGAESQLFLLARNGRLIVGGTVGEDPMRCVVAQDGGLDTEPCAVGATTHAVWTHAHDRTLRHRDGSCIIAARADLVVVGDCSAATLDERTWFLGRPLPR</sequence>
<keyword evidence="1" id="KW-0472">Membrane</keyword>
<organism evidence="2 3">
    <name type="scientific">Pelagomonas calceolata</name>
    <dbReference type="NCBI Taxonomy" id="35677"/>
    <lineage>
        <taxon>Eukaryota</taxon>
        <taxon>Sar</taxon>
        <taxon>Stramenopiles</taxon>
        <taxon>Ochrophyta</taxon>
        <taxon>Pelagophyceae</taxon>
        <taxon>Pelagomonadales</taxon>
        <taxon>Pelagomonadaceae</taxon>
        <taxon>Pelagomonas</taxon>
    </lineage>
</organism>
<evidence type="ECO:0000313" key="2">
    <source>
        <dbReference type="EMBL" id="CAH0377817.1"/>
    </source>
</evidence>
<reference evidence="2" key="1">
    <citation type="submission" date="2021-11" db="EMBL/GenBank/DDBJ databases">
        <authorList>
            <consortium name="Genoscope - CEA"/>
            <person name="William W."/>
        </authorList>
    </citation>
    <scope>NUCLEOTIDE SEQUENCE</scope>
</reference>
<protein>
    <submittedName>
        <fullName evidence="2">Uncharacterized protein</fullName>
    </submittedName>
</protein>
<gene>
    <name evidence="2" type="ORF">PECAL_5P23380</name>
</gene>
<dbReference type="Proteomes" id="UP000789595">
    <property type="component" value="Unassembled WGS sequence"/>
</dbReference>
<evidence type="ECO:0000313" key="3">
    <source>
        <dbReference type="Proteomes" id="UP000789595"/>
    </source>
</evidence>
<dbReference type="EMBL" id="CAKKNE010000005">
    <property type="protein sequence ID" value="CAH0377817.1"/>
    <property type="molecule type" value="Genomic_DNA"/>
</dbReference>
<feature type="transmembrane region" description="Helical" evidence="1">
    <location>
        <begin position="28"/>
        <end position="46"/>
    </location>
</feature>
<keyword evidence="1" id="KW-0812">Transmembrane</keyword>
<keyword evidence="1" id="KW-1133">Transmembrane helix</keyword>
<dbReference type="AlphaFoldDB" id="A0A8J2WRI2"/>
<accession>A0A8J2WRI2</accession>
<proteinExistence type="predicted"/>
<evidence type="ECO:0000256" key="1">
    <source>
        <dbReference type="SAM" id="Phobius"/>
    </source>
</evidence>